<keyword evidence="1" id="KW-0597">Phosphoprotein</keyword>
<name>A0A172TSM3_9BACT</name>
<dbReference type="STRING" id="1492898.SY85_04640"/>
<reference evidence="3 4" key="2">
    <citation type="journal article" date="2016" name="Int. J. Syst. Evol. Microbiol.">
        <title>Flavisolibacter tropicus sp. nov., isolated from tropical soil.</title>
        <authorList>
            <person name="Lee J.J."/>
            <person name="Kang M.S."/>
            <person name="Kim G.S."/>
            <person name="Lee C.S."/>
            <person name="Lim S."/>
            <person name="Lee J."/>
            <person name="Roh S.H."/>
            <person name="Kang H."/>
            <person name="Ha J.M."/>
            <person name="Bae S."/>
            <person name="Jung H.Y."/>
            <person name="Kim M.K."/>
        </authorList>
    </citation>
    <scope>NUCLEOTIDE SEQUENCE [LARGE SCALE GENOMIC DNA]</scope>
    <source>
        <strain evidence="3 4">LCS9</strain>
    </source>
</reference>
<organism evidence="3 4">
    <name type="scientific">Flavisolibacter tropicus</name>
    <dbReference type="NCBI Taxonomy" id="1492898"/>
    <lineage>
        <taxon>Bacteria</taxon>
        <taxon>Pseudomonadati</taxon>
        <taxon>Bacteroidota</taxon>
        <taxon>Chitinophagia</taxon>
        <taxon>Chitinophagales</taxon>
        <taxon>Chitinophagaceae</taxon>
        <taxon>Flavisolibacter</taxon>
    </lineage>
</organism>
<sequence>MPIILYVDDDIDDLNFMKEAFKEIDPSVSVTEVNNGVEALKHLEALKSSPASFPSLIIMDINMPLMDGRMTIKRIKEDALLRPIPIVAFTTSNNPMDRLVCGQMGVKCVLKPNSAAELKQIAKGFLLNYVYS</sequence>
<dbReference type="SMART" id="SM00448">
    <property type="entry name" value="REC"/>
    <property type="match status" value="1"/>
</dbReference>
<evidence type="ECO:0000313" key="4">
    <source>
        <dbReference type="Proteomes" id="UP000077177"/>
    </source>
</evidence>
<gene>
    <name evidence="3" type="ORF">SY85_04640</name>
</gene>
<dbReference type="PANTHER" id="PTHR44520:SF2">
    <property type="entry name" value="RESPONSE REGULATOR RCP1"/>
    <property type="match status" value="1"/>
</dbReference>
<dbReference type="InterPro" id="IPR001789">
    <property type="entry name" value="Sig_transdc_resp-reg_receiver"/>
</dbReference>
<dbReference type="AlphaFoldDB" id="A0A172TSM3"/>
<dbReference type="Proteomes" id="UP000077177">
    <property type="component" value="Chromosome"/>
</dbReference>
<dbReference type="SUPFAM" id="SSF52172">
    <property type="entry name" value="CheY-like"/>
    <property type="match status" value="1"/>
</dbReference>
<dbReference type="GO" id="GO:0000160">
    <property type="term" value="P:phosphorelay signal transduction system"/>
    <property type="evidence" value="ECO:0007669"/>
    <property type="project" value="InterPro"/>
</dbReference>
<feature type="modified residue" description="4-aspartylphosphate" evidence="1">
    <location>
        <position position="60"/>
    </location>
</feature>
<dbReference type="OrthoDB" id="1524091at2"/>
<dbReference type="KEGG" id="fla:SY85_04640"/>
<evidence type="ECO:0000256" key="1">
    <source>
        <dbReference type="PROSITE-ProRule" id="PRU00169"/>
    </source>
</evidence>
<dbReference type="Pfam" id="PF00072">
    <property type="entry name" value="Response_reg"/>
    <property type="match status" value="1"/>
</dbReference>
<dbReference type="Gene3D" id="3.40.50.2300">
    <property type="match status" value="1"/>
</dbReference>
<keyword evidence="4" id="KW-1185">Reference proteome</keyword>
<dbReference type="PANTHER" id="PTHR44520">
    <property type="entry name" value="RESPONSE REGULATOR RCP1-RELATED"/>
    <property type="match status" value="1"/>
</dbReference>
<dbReference type="PROSITE" id="PS50110">
    <property type="entry name" value="RESPONSE_REGULATORY"/>
    <property type="match status" value="1"/>
</dbReference>
<dbReference type="EMBL" id="CP011390">
    <property type="protein sequence ID" value="ANE49884.1"/>
    <property type="molecule type" value="Genomic_DNA"/>
</dbReference>
<accession>A0A172TSM3</accession>
<proteinExistence type="predicted"/>
<reference evidence="4" key="1">
    <citation type="submission" date="2015-01" db="EMBL/GenBank/DDBJ databases">
        <title>Flavisolibacter sp./LCS9/ whole genome sequencing.</title>
        <authorList>
            <person name="Kim M.K."/>
            <person name="Srinivasan S."/>
            <person name="Lee J.-J."/>
        </authorList>
    </citation>
    <scope>NUCLEOTIDE SEQUENCE [LARGE SCALE GENOMIC DNA]</scope>
    <source>
        <strain evidence="4">LCS9</strain>
    </source>
</reference>
<dbReference type="RefSeq" id="WP_066402028.1">
    <property type="nucleotide sequence ID" value="NZ_CP011390.1"/>
</dbReference>
<evidence type="ECO:0000313" key="3">
    <source>
        <dbReference type="EMBL" id="ANE49884.1"/>
    </source>
</evidence>
<protein>
    <recommendedName>
        <fullName evidence="2">Response regulatory domain-containing protein</fullName>
    </recommendedName>
</protein>
<feature type="domain" description="Response regulatory" evidence="2">
    <location>
        <begin position="3"/>
        <end position="126"/>
    </location>
</feature>
<evidence type="ECO:0000259" key="2">
    <source>
        <dbReference type="PROSITE" id="PS50110"/>
    </source>
</evidence>
<dbReference type="InterPro" id="IPR011006">
    <property type="entry name" value="CheY-like_superfamily"/>
</dbReference>
<dbReference type="InterPro" id="IPR052893">
    <property type="entry name" value="TCS_response_regulator"/>
</dbReference>